<dbReference type="Gene3D" id="2.60.120.1000">
    <property type="match status" value="1"/>
</dbReference>
<feature type="domain" description="Laminin G" evidence="7">
    <location>
        <begin position="222"/>
        <end position="385"/>
    </location>
</feature>
<sequence>MPALMKVWFIIYVIIFCLPRLYAFSDKPAVTLNFAKDSYITYKLATTIRSRQDRIKLLFRTIKPSGLLMHAGDKHGDFITLELYRGRLRYTANLGTIGNNSGYHEIFYGENLADNEWHQIDLYRAGKNILMFLDNQRKTSKANGSYATLEIDDDVYIAGVSQAAFKRAQTLYNRKEPFINFEGCLDHILLNRWKLAELTKHGDSNITIHGNVSIGCPSNDYSPITFKHSQSHVIVTTSTYTNSLSFSFKFRTYETDGLLATHISKGLKGADVRLWLIDSRIKLEVSFLHRFTQLALNAGDALNDGLWHSVSVFVSGSTILLELDGKEHHHGVEPARSFTNSLQVMFGGSASDTVGLVGCINDIFVQRVKINASQHTTSDVLFNKCIPNDRCFPNPCHNGGRCTQRQAEFTCDCSRTNHTGPRCYQPITNKESCQDWKNAGKTTDGYYWISPNGVTSFRVYCRMHDAEETVTIIKHTNIEAQEKAYRPSTRKQGFYFHPIRYKIDLARIRALIAKSSHCRQHLRYNCLNSPLFDSAHEFKLETGRGARWISRDGKTMDYWAGAKPGSQKCACGLTGTCIRHDLACNCDAWDGVWRRDEGYIIDSSTLPVTNIKFSVRGTSKSSNFTLGDLECFGKKELPTTQAPSTITRDFTSHKSTFFLKTETPNTIRTTKPPTPDNTTVIGKTTKTDESTFGPPIDNPPRIVIIESQGKYITIRENEHQELILIILSVILAVFIIAIIVLMVRQNLFLPCKCIDGPAYRDVNHVDSVELGPPSSLFTNVDTEVIEYETSPYPLRGMNGVLINSTRRHESSIHVNMLESIDDTDRLHLSGGSSSSDCDEKEDCNKNKCESPDYEDIDCLEMVLMTSPQEMIEIKVEKLKEALYEVISASEVNINNNPVTKETRDDIIQEDENFNNTLSSSGMQFSRPPSYQEIEGDTEGECSSSQETQSDSTHAQSSTSASSSWDENSDYEDMDNIDMHHHSPLYNHCTVEVLSIDKNDHISINDHYVNIYDSPDNTFQRESSTHHLNRVQERLEGQPLITKTSSSNQNALKTSIHRNEPITAHHVSDVLLTQSDSETMPTDADHNDCDFRRSDSDDSQ</sequence>
<keyword evidence="5" id="KW-1133">Transmembrane helix</keyword>
<evidence type="ECO:0008006" key="11">
    <source>
        <dbReference type="Google" id="ProtNLM"/>
    </source>
</evidence>
<feature type="domain" description="EGF-like" evidence="8">
    <location>
        <begin position="387"/>
        <end position="424"/>
    </location>
</feature>
<feature type="signal peptide" evidence="6">
    <location>
        <begin position="1"/>
        <end position="23"/>
    </location>
</feature>
<comment type="caution">
    <text evidence="3">Lacks conserved residue(s) required for the propagation of feature annotation.</text>
</comment>
<dbReference type="Pfam" id="PF02210">
    <property type="entry name" value="Laminin_G_2"/>
    <property type="match status" value="2"/>
</dbReference>
<organism evidence="9 10">
    <name type="scientific">Exaiptasia diaphana</name>
    <name type="common">Tropical sea anemone</name>
    <name type="synonym">Aiptasia pulchella</name>
    <dbReference type="NCBI Taxonomy" id="2652724"/>
    <lineage>
        <taxon>Eukaryota</taxon>
        <taxon>Metazoa</taxon>
        <taxon>Cnidaria</taxon>
        <taxon>Anthozoa</taxon>
        <taxon>Hexacorallia</taxon>
        <taxon>Actiniaria</taxon>
        <taxon>Aiptasiidae</taxon>
        <taxon>Exaiptasia</taxon>
    </lineage>
</organism>
<feature type="chain" id="PRO_5038275454" description="Neurexin" evidence="6">
    <location>
        <begin position="24"/>
        <end position="1099"/>
    </location>
</feature>
<dbReference type="GO" id="GO:0016020">
    <property type="term" value="C:membrane"/>
    <property type="evidence" value="ECO:0007669"/>
    <property type="project" value="UniProtKB-SubCell"/>
</dbReference>
<evidence type="ECO:0000313" key="9">
    <source>
        <dbReference type="EnsemblMetazoa" id="XP_020894378.1"/>
    </source>
</evidence>
<reference evidence="9" key="1">
    <citation type="submission" date="2022-11" db="UniProtKB">
        <authorList>
            <consortium name="EnsemblMetazoa"/>
        </authorList>
    </citation>
    <scope>IDENTIFICATION</scope>
</reference>
<accession>A0A913WUM3</accession>
<feature type="compositionally biased region" description="Polar residues" evidence="4">
    <location>
        <begin position="915"/>
        <end position="928"/>
    </location>
</feature>
<dbReference type="Proteomes" id="UP000887567">
    <property type="component" value="Unplaced"/>
</dbReference>
<feature type="compositionally biased region" description="Acidic residues" evidence="4">
    <location>
        <begin position="966"/>
        <end position="975"/>
    </location>
</feature>
<dbReference type="RefSeq" id="XP_020894377.1">
    <property type="nucleotide sequence ID" value="XM_021038718.2"/>
</dbReference>
<feature type="compositionally biased region" description="Low complexity" evidence="4">
    <location>
        <begin position="947"/>
        <end position="963"/>
    </location>
</feature>
<dbReference type="InterPro" id="IPR013320">
    <property type="entry name" value="ConA-like_dom_sf"/>
</dbReference>
<proteinExistence type="inferred from homology"/>
<evidence type="ECO:0000256" key="2">
    <source>
        <dbReference type="ARBA" id="ARBA00023157"/>
    </source>
</evidence>
<dbReference type="PANTHER" id="PTHR15036">
    <property type="entry name" value="PIKACHURIN-LIKE PROTEIN"/>
    <property type="match status" value="1"/>
</dbReference>
<dbReference type="InterPro" id="IPR036056">
    <property type="entry name" value="Fibrinogen-like_C"/>
</dbReference>
<keyword evidence="10" id="KW-1185">Reference proteome</keyword>
<dbReference type="SUPFAM" id="SSF49899">
    <property type="entry name" value="Concanavalin A-like lectins/glucanases"/>
    <property type="match status" value="2"/>
</dbReference>
<name>A0A913WUM3_EXADI</name>
<feature type="compositionally biased region" description="Basic and acidic residues" evidence="4">
    <location>
        <begin position="1082"/>
        <end position="1099"/>
    </location>
</feature>
<dbReference type="EnsemblMetazoa" id="XM_021038719.2">
    <property type="protein sequence ID" value="XP_020894378.1"/>
    <property type="gene ID" value="LOC110233425"/>
</dbReference>
<feature type="region of interest" description="Disordered" evidence="4">
    <location>
        <begin position="915"/>
        <end position="975"/>
    </location>
</feature>
<dbReference type="EnsemblMetazoa" id="XM_028657406.1">
    <property type="protein sequence ID" value="XP_028513207.1"/>
    <property type="gene ID" value="LOC110233425"/>
</dbReference>
<dbReference type="CDD" id="cd00054">
    <property type="entry name" value="EGF_CA"/>
    <property type="match status" value="1"/>
</dbReference>
<feature type="compositionally biased region" description="Polar residues" evidence="4">
    <location>
        <begin position="665"/>
        <end position="684"/>
    </location>
</feature>
<keyword evidence="3" id="KW-0245">EGF-like domain</keyword>
<dbReference type="InterPro" id="IPR001791">
    <property type="entry name" value="Laminin_G"/>
</dbReference>
<feature type="transmembrane region" description="Helical" evidence="5">
    <location>
        <begin position="722"/>
        <end position="743"/>
    </location>
</feature>
<dbReference type="SUPFAM" id="SSF57196">
    <property type="entry name" value="EGF/Laminin"/>
    <property type="match status" value="1"/>
</dbReference>
<feature type="region of interest" description="Disordered" evidence="4">
    <location>
        <begin position="665"/>
        <end position="693"/>
    </location>
</feature>
<dbReference type="InterPro" id="IPR000742">
    <property type="entry name" value="EGF"/>
</dbReference>
<dbReference type="SUPFAM" id="SSF56496">
    <property type="entry name" value="Fibrinogen C-terminal domain-like"/>
    <property type="match status" value="1"/>
</dbReference>
<protein>
    <recommendedName>
        <fullName evidence="11">Neurexin</fullName>
    </recommendedName>
</protein>
<evidence type="ECO:0000256" key="6">
    <source>
        <dbReference type="SAM" id="SignalP"/>
    </source>
</evidence>
<dbReference type="Pfam" id="PF00008">
    <property type="entry name" value="EGF"/>
    <property type="match status" value="1"/>
</dbReference>
<evidence type="ECO:0000256" key="3">
    <source>
        <dbReference type="PROSITE-ProRule" id="PRU00076"/>
    </source>
</evidence>
<dbReference type="CDD" id="cd00110">
    <property type="entry name" value="LamG"/>
    <property type="match status" value="2"/>
</dbReference>
<keyword evidence="6" id="KW-0732">Signal</keyword>
<dbReference type="InterPro" id="IPR050372">
    <property type="entry name" value="Neurexin-related_CASP"/>
</dbReference>
<dbReference type="EnsemblMetazoa" id="XM_021038718.2">
    <property type="protein sequence ID" value="XP_020894377.1"/>
    <property type="gene ID" value="LOC110233425"/>
</dbReference>
<evidence type="ECO:0000256" key="4">
    <source>
        <dbReference type="SAM" id="MobiDB-lite"/>
    </source>
</evidence>
<dbReference type="PANTHER" id="PTHR15036:SF49">
    <property type="entry name" value="AXOTACTIN"/>
    <property type="match status" value="1"/>
</dbReference>
<evidence type="ECO:0000256" key="1">
    <source>
        <dbReference type="ARBA" id="ARBA00006373"/>
    </source>
</evidence>
<feature type="domain" description="Laminin G" evidence="7">
    <location>
        <begin position="29"/>
        <end position="216"/>
    </location>
</feature>
<evidence type="ECO:0000256" key="5">
    <source>
        <dbReference type="SAM" id="Phobius"/>
    </source>
</evidence>
<dbReference type="AlphaFoldDB" id="A0A913WUM3"/>
<evidence type="ECO:0000259" key="8">
    <source>
        <dbReference type="PROSITE" id="PS50026"/>
    </source>
</evidence>
<feature type="region of interest" description="Disordered" evidence="4">
    <location>
        <begin position="1074"/>
        <end position="1099"/>
    </location>
</feature>
<keyword evidence="5" id="KW-0472">Membrane</keyword>
<dbReference type="SMART" id="SM00282">
    <property type="entry name" value="LamG"/>
    <property type="match status" value="2"/>
</dbReference>
<comment type="similarity">
    <text evidence="1">Belongs to the EGF domain peptide family.</text>
</comment>
<dbReference type="KEGG" id="epa:110233425"/>
<dbReference type="Gene3D" id="2.10.25.10">
    <property type="entry name" value="Laminin"/>
    <property type="match status" value="1"/>
</dbReference>
<evidence type="ECO:0000259" key="7">
    <source>
        <dbReference type="PROSITE" id="PS50025"/>
    </source>
</evidence>
<dbReference type="RefSeq" id="XP_020894378.1">
    <property type="nucleotide sequence ID" value="XM_021038719.2"/>
</dbReference>
<dbReference type="PROSITE" id="PS50025">
    <property type="entry name" value="LAM_G_DOMAIN"/>
    <property type="match status" value="2"/>
</dbReference>
<dbReference type="OrthoDB" id="26719at2759"/>
<dbReference type="PROSITE" id="PS50026">
    <property type="entry name" value="EGF_3"/>
    <property type="match status" value="1"/>
</dbReference>
<dbReference type="RefSeq" id="XP_028513207.1">
    <property type="nucleotide sequence ID" value="XM_028657406.1"/>
</dbReference>
<dbReference type="Gene3D" id="2.60.120.200">
    <property type="match status" value="2"/>
</dbReference>
<evidence type="ECO:0000313" key="10">
    <source>
        <dbReference type="Proteomes" id="UP000887567"/>
    </source>
</evidence>
<keyword evidence="5" id="KW-0812">Transmembrane</keyword>
<keyword evidence="2" id="KW-1015">Disulfide bond</keyword>
<dbReference type="GeneID" id="110233425"/>